<evidence type="ECO:0000259" key="4">
    <source>
        <dbReference type="PROSITE" id="PS50106"/>
    </source>
</evidence>
<dbReference type="InterPro" id="IPR051201">
    <property type="entry name" value="Chloro_Bact_Ser_Proteases"/>
</dbReference>
<dbReference type="PANTHER" id="PTHR43343:SF3">
    <property type="entry name" value="PROTEASE DO-LIKE 8, CHLOROPLASTIC"/>
    <property type="match status" value="1"/>
</dbReference>
<dbReference type="SMART" id="SM00228">
    <property type="entry name" value="PDZ"/>
    <property type="match status" value="1"/>
</dbReference>
<name>B1C6Q1_9FIRM</name>
<evidence type="ECO:0000313" key="6">
    <source>
        <dbReference type="Proteomes" id="UP000005178"/>
    </source>
</evidence>
<dbReference type="SUPFAM" id="SSF50494">
    <property type="entry name" value="Trypsin-like serine proteases"/>
    <property type="match status" value="1"/>
</dbReference>
<dbReference type="PANTHER" id="PTHR43343">
    <property type="entry name" value="PEPTIDASE S12"/>
    <property type="match status" value="1"/>
</dbReference>
<keyword evidence="1" id="KW-0645">Protease</keyword>
<feature type="domain" description="PDZ" evidence="4">
    <location>
        <begin position="290"/>
        <end position="369"/>
    </location>
</feature>
<dbReference type="Pfam" id="PF13180">
    <property type="entry name" value="PDZ_2"/>
    <property type="match status" value="1"/>
</dbReference>
<keyword evidence="3" id="KW-0472">Membrane</keyword>
<dbReference type="InterPro" id="IPR036034">
    <property type="entry name" value="PDZ_sf"/>
</dbReference>
<dbReference type="Gene3D" id="2.30.42.10">
    <property type="match status" value="1"/>
</dbReference>
<dbReference type="GO" id="GO:0006508">
    <property type="term" value="P:proteolysis"/>
    <property type="evidence" value="ECO:0007669"/>
    <property type="project" value="UniProtKB-KW"/>
</dbReference>
<keyword evidence="6" id="KW-1185">Reference proteome</keyword>
<dbReference type="GO" id="GO:0004252">
    <property type="term" value="F:serine-type endopeptidase activity"/>
    <property type="evidence" value="ECO:0007669"/>
    <property type="project" value="InterPro"/>
</dbReference>
<dbReference type="SUPFAM" id="SSF50156">
    <property type="entry name" value="PDZ domain-like"/>
    <property type="match status" value="1"/>
</dbReference>
<accession>B1C6Q1</accession>
<evidence type="ECO:0000256" key="2">
    <source>
        <dbReference type="ARBA" id="ARBA00022801"/>
    </source>
</evidence>
<reference evidence="5" key="1">
    <citation type="submission" date="2008-01" db="EMBL/GenBank/DDBJ databases">
        <authorList>
            <person name="Fulton L."/>
            <person name="Clifton S."/>
            <person name="Fulton B."/>
            <person name="Xu J."/>
            <person name="Minx P."/>
            <person name="Pepin K.H."/>
            <person name="Johnson M."/>
            <person name="Thiruvilangam P."/>
            <person name="Bhonagiri V."/>
            <person name="Nash W.E."/>
            <person name="Mardis E.R."/>
            <person name="Wilson R.K."/>
        </authorList>
    </citation>
    <scope>NUCLEOTIDE SEQUENCE [LARGE SCALE GENOMIC DNA]</scope>
    <source>
        <strain evidence="5">DSM 17244</strain>
    </source>
</reference>
<keyword evidence="3" id="KW-0812">Transmembrane</keyword>
<dbReference type="SMR" id="B1C6Q1"/>
<dbReference type="Pfam" id="PF13365">
    <property type="entry name" value="Trypsin_2"/>
    <property type="match status" value="1"/>
</dbReference>
<dbReference type="OrthoDB" id="9758917at2"/>
<dbReference type="PRINTS" id="PR00834">
    <property type="entry name" value="PROTEASES2C"/>
</dbReference>
<proteinExistence type="predicted"/>
<feature type="transmembrane region" description="Helical" evidence="3">
    <location>
        <begin position="19"/>
        <end position="42"/>
    </location>
</feature>
<gene>
    <name evidence="5" type="ORF">ANASTE_00397</name>
</gene>
<evidence type="ECO:0000313" key="5">
    <source>
        <dbReference type="EMBL" id="EDS72688.1"/>
    </source>
</evidence>
<dbReference type="EMBL" id="ABIL02000005">
    <property type="protein sequence ID" value="EDS72688.1"/>
    <property type="molecule type" value="Genomic_DNA"/>
</dbReference>
<dbReference type="PROSITE" id="PS50106">
    <property type="entry name" value="PDZ"/>
    <property type="match status" value="1"/>
</dbReference>
<evidence type="ECO:0000256" key="3">
    <source>
        <dbReference type="SAM" id="Phobius"/>
    </source>
</evidence>
<dbReference type="RefSeq" id="WP_007048852.1">
    <property type="nucleotide sequence ID" value="NZ_DS560015.1"/>
</dbReference>
<protein>
    <submittedName>
        <fullName evidence="5">Trypsin</fullName>
    </submittedName>
</protein>
<organism evidence="5 6">
    <name type="scientific">Anaerofustis stercorihominis DSM 17244</name>
    <dbReference type="NCBI Taxonomy" id="445971"/>
    <lineage>
        <taxon>Bacteria</taxon>
        <taxon>Bacillati</taxon>
        <taxon>Bacillota</taxon>
        <taxon>Clostridia</taxon>
        <taxon>Eubacteriales</taxon>
        <taxon>Eubacteriaceae</taxon>
        <taxon>Anaerofustis</taxon>
    </lineage>
</organism>
<reference evidence="5" key="2">
    <citation type="submission" date="2013-08" db="EMBL/GenBank/DDBJ databases">
        <title>Draft genome sequence of Anaerofustis stercorihominis (DSM 17244).</title>
        <authorList>
            <person name="Sudarsanam P."/>
            <person name="Ley R."/>
            <person name="Guruge J."/>
            <person name="Turnbaugh P.J."/>
            <person name="Mahowald M."/>
            <person name="Liep D."/>
            <person name="Gordon J."/>
        </authorList>
    </citation>
    <scope>NUCLEOTIDE SEQUENCE</scope>
    <source>
        <strain evidence="5">DSM 17244</strain>
    </source>
</reference>
<dbReference type="InterPro" id="IPR009003">
    <property type="entry name" value="Peptidase_S1_PA"/>
</dbReference>
<dbReference type="InterPro" id="IPR001478">
    <property type="entry name" value="PDZ"/>
</dbReference>
<dbReference type="HOGENOM" id="CLU_020120_0_0_9"/>
<evidence type="ECO:0000256" key="1">
    <source>
        <dbReference type="ARBA" id="ARBA00022670"/>
    </source>
</evidence>
<dbReference type="Gene3D" id="2.40.10.120">
    <property type="match status" value="1"/>
</dbReference>
<sequence>MDNNIDNVNKSDKKRRTAIFALIVAAMMITSTVLGFVGGFAANKFLGSNKADGVTSTSIPVASTTSSESGNMNVSNVVKSVKNSVVSIECESQSQAQINPLYDSGSSTSKSAGSGVIVTTDGYIVTNNHVVDGADKITVKTADEKSYTAKLVGVDSETDIAVIKIEAKGLKSASFGKSSTLEVGDEIVAIGNPLGELSGTVTNGIVSALSREVTIENETMNLIQTNASINAGNSGGGLFDKNGLLVGVVNAKAAGNNVEGIGFAIPIDTAKNVIEQIMDYGYVKGRVTSGLTLIDILDENTARQYSVNELGVYIYSVAEGSNAEKAGLKSGYIVKSVNGTKVESASDFKAVIKKLKVGDKIKVTVSNGMSEGSVEYKLSEKK</sequence>
<dbReference type="GeneID" id="97999353"/>
<keyword evidence="3" id="KW-1133">Transmembrane helix</keyword>
<dbReference type="eggNOG" id="COG0265">
    <property type="taxonomic scope" value="Bacteria"/>
</dbReference>
<dbReference type="Proteomes" id="UP000005178">
    <property type="component" value="Unassembled WGS sequence"/>
</dbReference>
<comment type="caution">
    <text evidence="5">The sequence shown here is derived from an EMBL/GenBank/DDBJ whole genome shotgun (WGS) entry which is preliminary data.</text>
</comment>
<keyword evidence="2" id="KW-0378">Hydrolase</keyword>
<dbReference type="STRING" id="445971.ANASTE_00397"/>
<dbReference type="InterPro" id="IPR001940">
    <property type="entry name" value="Peptidase_S1C"/>
</dbReference>
<dbReference type="AlphaFoldDB" id="B1C6Q1"/>